<evidence type="ECO:0000313" key="2">
    <source>
        <dbReference type="EMBL" id="KUN81215.1"/>
    </source>
</evidence>
<dbReference type="Proteomes" id="UP000052982">
    <property type="component" value="Unassembled WGS sequence"/>
</dbReference>
<dbReference type="PROSITE" id="PS51078">
    <property type="entry name" value="ICLR_ED"/>
    <property type="match status" value="1"/>
</dbReference>
<gene>
    <name evidence="2" type="ORF">AQJ64_22645</name>
</gene>
<feature type="domain" description="IclR-ED" evidence="1">
    <location>
        <begin position="1"/>
        <end position="67"/>
    </location>
</feature>
<reference evidence="2 3" key="1">
    <citation type="submission" date="2015-10" db="EMBL/GenBank/DDBJ databases">
        <title>Draft genome sequence of Streptomyces griseoruber DSM 40281, type strain for the species Streptomyces griseoruber.</title>
        <authorList>
            <person name="Ruckert C."/>
            <person name="Winkler A."/>
            <person name="Kalinowski J."/>
            <person name="Kampfer P."/>
            <person name="Glaeser S."/>
        </authorList>
    </citation>
    <scope>NUCLEOTIDE SEQUENCE [LARGE SCALE GENOMIC DNA]</scope>
    <source>
        <strain evidence="2 3">DSM 40281</strain>
    </source>
</reference>
<dbReference type="SUPFAM" id="SSF55781">
    <property type="entry name" value="GAF domain-like"/>
    <property type="match status" value="1"/>
</dbReference>
<dbReference type="InterPro" id="IPR029016">
    <property type="entry name" value="GAF-like_dom_sf"/>
</dbReference>
<evidence type="ECO:0000259" key="1">
    <source>
        <dbReference type="PROSITE" id="PS51078"/>
    </source>
</evidence>
<protein>
    <recommendedName>
        <fullName evidence="1">IclR-ED domain-containing protein</fullName>
    </recommendedName>
</protein>
<evidence type="ECO:0000313" key="3">
    <source>
        <dbReference type="Proteomes" id="UP000052982"/>
    </source>
</evidence>
<dbReference type="EMBL" id="LMWW01000036">
    <property type="protein sequence ID" value="KUN81215.1"/>
    <property type="molecule type" value="Genomic_DNA"/>
</dbReference>
<keyword evidence="3" id="KW-1185">Reference proteome</keyword>
<accession>A0A101SVZ8</accession>
<proteinExistence type="predicted"/>
<dbReference type="Pfam" id="PF01614">
    <property type="entry name" value="IclR_C"/>
    <property type="match status" value="1"/>
</dbReference>
<dbReference type="Gene3D" id="3.30.450.40">
    <property type="match status" value="1"/>
</dbReference>
<sequence>MLQQCLAKVRREGCAAVQGALTTDTGRAFAVPVRDSRGAVVAAVGVAGPPDVARPRRVAPMYVPPPR</sequence>
<organism evidence="2 3">
    <name type="scientific">Streptomyces griseoruber</name>
    <dbReference type="NCBI Taxonomy" id="1943"/>
    <lineage>
        <taxon>Bacteria</taxon>
        <taxon>Bacillati</taxon>
        <taxon>Actinomycetota</taxon>
        <taxon>Actinomycetes</taxon>
        <taxon>Kitasatosporales</taxon>
        <taxon>Streptomycetaceae</taxon>
        <taxon>Streptomyces</taxon>
    </lineage>
</organism>
<dbReference type="RefSeq" id="WP_055639082.1">
    <property type="nucleotide sequence ID" value="NZ_JBIRTR010000004.1"/>
</dbReference>
<comment type="caution">
    <text evidence="2">The sequence shown here is derived from an EMBL/GenBank/DDBJ whole genome shotgun (WGS) entry which is preliminary data.</text>
</comment>
<name>A0A101SVZ8_9ACTN</name>
<dbReference type="InterPro" id="IPR014757">
    <property type="entry name" value="Tscrpt_reg_IclR_C"/>
</dbReference>
<dbReference type="AlphaFoldDB" id="A0A101SVZ8"/>